<organism evidence="2 3">
    <name type="scientific">Suillus luteus UH-Slu-Lm8-n1</name>
    <dbReference type="NCBI Taxonomy" id="930992"/>
    <lineage>
        <taxon>Eukaryota</taxon>
        <taxon>Fungi</taxon>
        <taxon>Dikarya</taxon>
        <taxon>Basidiomycota</taxon>
        <taxon>Agaricomycotina</taxon>
        <taxon>Agaricomycetes</taxon>
        <taxon>Agaricomycetidae</taxon>
        <taxon>Boletales</taxon>
        <taxon>Suillineae</taxon>
        <taxon>Suillaceae</taxon>
        <taxon>Suillus</taxon>
    </lineage>
</organism>
<dbReference type="AlphaFoldDB" id="A0A0D0AD43"/>
<feature type="region of interest" description="Disordered" evidence="1">
    <location>
        <begin position="1"/>
        <end position="20"/>
    </location>
</feature>
<sequence>MDNQRPSQVPQNKANLQRDYRKRERLAFRNLLGAVNEVERTNAHSRREILRRADKKQQRLSVSDAWGKNKLTCNSSSAWSPTMLRKEYSYGGTRKFQIHEAYKGVSEKGEMETLTSSDVDWKVRREREQAICPTSTPWKSGDVLYAEYFVGSPLHKEFACAEPSFRSELIRS</sequence>
<reference evidence="3" key="2">
    <citation type="submission" date="2015-01" db="EMBL/GenBank/DDBJ databases">
        <title>Evolutionary Origins and Diversification of the Mycorrhizal Mutualists.</title>
        <authorList>
            <consortium name="DOE Joint Genome Institute"/>
            <consortium name="Mycorrhizal Genomics Consortium"/>
            <person name="Kohler A."/>
            <person name="Kuo A."/>
            <person name="Nagy L.G."/>
            <person name="Floudas D."/>
            <person name="Copeland A."/>
            <person name="Barry K.W."/>
            <person name="Cichocki N."/>
            <person name="Veneault-Fourrey C."/>
            <person name="LaButti K."/>
            <person name="Lindquist E.A."/>
            <person name="Lipzen A."/>
            <person name="Lundell T."/>
            <person name="Morin E."/>
            <person name="Murat C."/>
            <person name="Riley R."/>
            <person name="Ohm R."/>
            <person name="Sun H."/>
            <person name="Tunlid A."/>
            <person name="Henrissat B."/>
            <person name="Grigoriev I.V."/>
            <person name="Hibbett D.S."/>
            <person name="Martin F."/>
        </authorList>
    </citation>
    <scope>NUCLEOTIDE SEQUENCE [LARGE SCALE GENOMIC DNA]</scope>
    <source>
        <strain evidence="3">UH-Slu-Lm8-n1</strain>
    </source>
</reference>
<evidence type="ECO:0000313" key="3">
    <source>
        <dbReference type="Proteomes" id="UP000054485"/>
    </source>
</evidence>
<evidence type="ECO:0000313" key="2">
    <source>
        <dbReference type="EMBL" id="KIK36014.1"/>
    </source>
</evidence>
<protein>
    <submittedName>
        <fullName evidence="2">Uncharacterized protein</fullName>
    </submittedName>
</protein>
<dbReference type="HOGENOM" id="CLU_1556297_0_0_1"/>
<keyword evidence="3" id="KW-1185">Reference proteome</keyword>
<dbReference type="OrthoDB" id="2625441at2759"/>
<feature type="compositionally biased region" description="Polar residues" evidence="1">
    <location>
        <begin position="1"/>
        <end position="15"/>
    </location>
</feature>
<evidence type="ECO:0000256" key="1">
    <source>
        <dbReference type="SAM" id="MobiDB-lite"/>
    </source>
</evidence>
<name>A0A0D0AD43_9AGAM</name>
<dbReference type="Proteomes" id="UP000054485">
    <property type="component" value="Unassembled WGS sequence"/>
</dbReference>
<dbReference type="InParanoid" id="A0A0D0AD43"/>
<gene>
    <name evidence="2" type="ORF">CY34DRAFT_109700</name>
</gene>
<proteinExistence type="predicted"/>
<accession>A0A0D0AD43</accession>
<dbReference type="EMBL" id="KN835569">
    <property type="protein sequence ID" value="KIK36014.1"/>
    <property type="molecule type" value="Genomic_DNA"/>
</dbReference>
<reference evidence="2 3" key="1">
    <citation type="submission" date="2014-04" db="EMBL/GenBank/DDBJ databases">
        <authorList>
            <consortium name="DOE Joint Genome Institute"/>
            <person name="Kuo A."/>
            <person name="Ruytinx J."/>
            <person name="Rineau F."/>
            <person name="Colpaert J."/>
            <person name="Kohler A."/>
            <person name="Nagy L.G."/>
            <person name="Floudas D."/>
            <person name="Copeland A."/>
            <person name="Barry K.W."/>
            <person name="Cichocki N."/>
            <person name="Veneault-Fourrey C."/>
            <person name="LaButti K."/>
            <person name="Lindquist E.A."/>
            <person name="Lipzen A."/>
            <person name="Lundell T."/>
            <person name="Morin E."/>
            <person name="Murat C."/>
            <person name="Sun H."/>
            <person name="Tunlid A."/>
            <person name="Henrissat B."/>
            <person name="Grigoriev I.V."/>
            <person name="Hibbett D.S."/>
            <person name="Martin F."/>
            <person name="Nordberg H.P."/>
            <person name="Cantor M.N."/>
            <person name="Hua S.X."/>
        </authorList>
    </citation>
    <scope>NUCLEOTIDE SEQUENCE [LARGE SCALE GENOMIC DNA]</scope>
    <source>
        <strain evidence="2 3">UH-Slu-Lm8-n1</strain>
    </source>
</reference>